<name>G4Z1K0_PHYSP</name>
<dbReference type="Proteomes" id="UP000002640">
    <property type="component" value="Unassembled WGS sequence"/>
</dbReference>
<dbReference type="AlphaFoldDB" id="G4Z1K0"/>
<accession>G4Z1K0</accession>
<protein>
    <submittedName>
        <fullName evidence="1">Uncharacterized protein</fullName>
    </submittedName>
</protein>
<dbReference type="InParanoid" id="G4Z1K0"/>
<sequence length="100" mass="10722">TAVMVHDSNDCTKAPVQIAFTREPTCTSTSSSHCVQTGSSAIFLSHDCASDYLDFAADAFDGSSYLVVESYEDDSDCSVLESVMMYLANEECHASIDATT</sequence>
<evidence type="ECO:0000313" key="1">
    <source>
        <dbReference type="EMBL" id="EGZ25911.1"/>
    </source>
</evidence>
<reference evidence="1 2" key="1">
    <citation type="journal article" date="2006" name="Science">
        <title>Phytophthora genome sequences uncover evolutionary origins and mechanisms of pathogenesis.</title>
        <authorList>
            <person name="Tyler B.M."/>
            <person name="Tripathy S."/>
            <person name="Zhang X."/>
            <person name="Dehal P."/>
            <person name="Jiang R.H."/>
            <person name="Aerts A."/>
            <person name="Arredondo F.D."/>
            <person name="Baxter L."/>
            <person name="Bensasson D."/>
            <person name="Beynon J.L."/>
            <person name="Chapman J."/>
            <person name="Damasceno C.M."/>
            <person name="Dorrance A.E."/>
            <person name="Dou D."/>
            <person name="Dickerman A.W."/>
            <person name="Dubchak I.L."/>
            <person name="Garbelotto M."/>
            <person name="Gijzen M."/>
            <person name="Gordon S.G."/>
            <person name="Govers F."/>
            <person name="Grunwald N.J."/>
            <person name="Huang W."/>
            <person name="Ivors K.L."/>
            <person name="Jones R.W."/>
            <person name="Kamoun S."/>
            <person name="Krampis K."/>
            <person name="Lamour K.H."/>
            <person name="Lee M.K."/>
            <person name="McDonald W.H."/>
            <person name="Medina M."/>
            <person name="Meijer H.J."/>
            <person name="Nordberg E.K."/>
            <person name="Maclean D.J."/>
            <person name="Ospina-Giraldo M.D."/>
            <person name="Morris P.F."/>
            <person name="Phuntumart V."/>
            <person name="Putnam N.H."/>
            <person name="Rash S."/>
            <person name="Rose J.K."/>
            <person name="Sakihama Y."/>
            <person name="Salamov A.A."/>
            <person name="Savidor A."/>
            <person name="Scheuring C.F."/>
            <person name="Smith B.M."/>
            <person name="Sobral B.W."/>
            <person name="Terry A."/>
            <person name="Torto-Alalibo T.A."/>
            <person name="Win J."/>
            <person name="Xu Z."/>
            <person name="Zhang H."/>
            <person name="Grigoriev I.V."/>
            <person name="Rokhsar D.S."/>
            <person name="Boore J.L."/>
        </authorList>
    </citation>
    <scope>NUCLEOTIDE SEQUENCE [LARGE SCALE GENOMIC DNA]</scope>
    <source>
        <strain evidence="1 2">P6497</strain>
    </source>
</reference>
<dbReference type="KEGG" id="psoj:PHYSODRAFT_457377"/>
<keyword evidence="2" id="KW-1185">Reference proteome</keyword>
<feature type="non-terminal residue" evidence="1">
    <location>
        <position position="100"/>
    </location>
</feature>
<dbReference type="EMBL" id="JH159152">
    <property type="protein sequence ID" value="EGZ25911.1"/>
    <property type="molecule type" value="Genomic_DNA"/>
</dbReference>
<dbReference type="GeneID" id="20653123"/>
<gene>
    <name evidence="1" type="ORF">PHYSODRAFT_457377</name>
</gene>
<dbReference type="RefSeq" id="XP_009521199.1">
    <property type="nucleotide sequence ID" value="XM_009522904.1"/>
</dbReference>
<feature type="non-terminal residue" evidence="1">
    <location>
        <position position="1"/>
    </location>
</feature>
<organism evidence="1 2">
    <name type="scientific">Phytophthora sojae (strain P6497)</name>
    <name type="common">Soybean stem and root rot agent</name>
    <name type="synonym">Phytophthora megasperma f. sp. glycines</name>
    <dbReference type="NCBI Taxonomy" id="1094619"/>
    <lineage>
        <taxon>Eukaryota</taxon>
        <taxon>Sar</taxon>
        <taxon>Stramenopiles</taxon>
        <taxon>Oomycota</taxon>
        <taxon>Peronosporomycetes</taxon>
        <taxon>Peronosporales</taxon>
        <taxon>Peronosporaceae</taxon>
        <taxon>Phytophthora</taxon>
    </lineage>
</organism>
<proteinExistence type="predicted"/>
<evidence type="ECO:0000313" key="2">
    <source>
        <dbReference type="Proteomes" id="UP000002640"/>
    </source>
</evidence>